<keyword evidence="2" id="KW-0175">Coiled coil</keyword>
<dbReference type="SUPFAM" id="SSF48350">
    <property type="entry name" value="GTPase activation domain, GAP"/>
    <property type="match status" value="1"/>
</dbReference>
<sequence length="766" mass="84670">MANLIGSAKLPLNNEVEIIAEEVEKGFEDTNIIRKYLEKRIQIEEEYAKNLQKLCKSQPSLKKLGGISGAFSVIVDSTNQYSNHILQVVQKINDDINIPLKSFMKDLKNEQKTYITDGQMLAKERKEVFDSLRNAKTKYDSLFEDGGDASKIKEAEDEYKQQVVVANRYQSSFHNDKLPKIQQDFQRLETIRMQRMKTNLKKFITECDTIPAKLSSHIKSSEETINGIDTKKDIMAFVNFNKSLNQPWPDFAFEPCEKKKKGWRTTMAALKIGSGGGSGGGQSTSHKDLMASYVPGGQRETPSSHPNAVFGIPISEVMEKQKQRYPELNLPYILVLLINSIKIHGGMKAEGIFRIPGHNTDVANIKRRLNEGDYTVTENNVHTITSTLKAWLREIPHALVSDNLYEDAVNCESITDIVAIFRQLPPHNQRIVAYISQFLKELTLPENVEYSKMNIDNISMVFAPSLLRCHNPELFLSNIEKEKSFIRLLIESNQTLVDICPLNFGSSDIATIQPKVLSNSDDEGPPPLAPVAAPGDDNNTGVKAGSRPLPPRPKPAPPGVTAENAKNIFKPNSLAHHLQYPGATNSSFIQQSHHHHQPTHHQQHQVISHSNNSSVIKDLQSQSYPSNNNNNSNQPPNPHLQPSVLRPSTKSGNGTLSRAPISMDLFNNNNQSTISNNSSSGSGSNISLSSSGGSNLSLSPSGSSINAAPTPPPRSFLITSPDKSNSTPTSPSSSSTNITSPSSSENRERKFSIFSNLPPPPTVPYQ</sequence>
<evidence type="ECO:0000259" key="4">
    <source>
        <dbReference type="PROSITE" id="PS50238"/>
    </source>
</evidence>
<dbReference type="PROSITE" id="PS51741">
    <property type="entry name" value="F_BAR"/>
    <property type="match status" value="1"/>
</dbReference>
<dbReference type="InterPro" id="IPR008936">
    <property type="entry name" value="Rho_GTPase_activation_prot"/>
</dbReference>
<feature type="compositionally biased region" description="Low complexity" evidence="3">
    <location>
        <begin position="667"/>
        <end position="706"/>
    </location>
</feature>
<feature type="domain" description="Rho-GAP" evidence="4">
    <location>
        <begin position="312"/>
        <end position="497"/>
    </location>
</feature>
<reference evidence="6 7" key="1">
    <citation type="journal article" date="2011" name="Genome Res.">
        <title>Phylogeny-wide analysis of social amoeba genomes highlights ancient origins for complex intercellular communication.</title>
        <authorList>
            <person name="Heidel A.J."/>
            <person name="Lawal H.M."/>
            <person name="Felder M."/>
            <person name="Schilde C."/>
            <person name="Helps N.R."/>
            <person name="Tunggal B."/>
            <person name="Rivero F."/>
            <person name="John U."/>
            <person name="Schleicher M."/>
            <person name="Eichinger L."/>
            <person name="Platzer M."/>
            <person name="Noegel A.A."/>
            <person name="Schaap P."/>
            <person name="Gloeckner G."/>
        </authorList>
    </citation>
    <scope>NUCLEOTIDE SEQUENCE [LARGE SCALE GENOMIC DNA]</scope>
    <source>
        <strain evidence="7">ATCC 26659 / Pp 5 / PN500</strain>
    </source>
</reference>
<dbReference type="Pfam" id="PF00611">
    <property type="entry name" value="FCH"/>
    <property type="match status" value="1"/>
</dbReference>
<feature type="region of interest" description="Disordered" evidence="3">
    <location>
        <begin position="589"/>
        <end position="766"/>
    </location>
</feature>
<evidence type="ECO:0000313" key="6">
    <source>
        <dbReference type="EMBL" id="EFA77089.1"/>
    </source>
</evidence>
<dbReference type="FunCoup" id="D3BP79">
    <property type="interactions" value="56"/>
</dbReference>
<dbReference type="GO" id="GO:0005096">
    <property type="term" value="F:GTPase activator activity"/>
    <property type="evidence" value="ECO:0007669"/>
    <property type="project" value="UniProtKB-KW"/>
</dbReference>
<keyword evidence="1" id="KW-0343">GTPase activation</keyword>
<feature type="region of interest" description="Disordered" evidence="3">
    <location>
        <begin position="516"/>
        <end position="564"/>
    </location>
</feature>
<dbReference type="Proteomes" id="UP000001396">
    <property type="component" value="Unassembled WGS sequence"/>
</dbReference>
<dbReference type="CDD" id="cd07610">
    <property type="entry name" value="FCH_F-BAR"/>
    <property type="match status" value="1"/>
</dbReference>
<evidence type="ECO:0000256" key="1">
    <source>
        <dbReference type="ARBA" id="ARBA00022468"/>
    </source>
</evidence>
<dbReference type="InterPro" id="IPR000198">
    <property type="entry name" value="RhoGAP_dom"/>
</dbReference>
<dbReference type="Gene3D" id="1.10.555.10">
    <property type="entry name" value="Rho GTPase activation protein"/>
    <property type="match status" value="1"/>
</dbReference>
<dbReference type="PROSITE" id="PS50238">
    <property type="entry name" value="RHOGAP"/>
    <property type="match status" value="1"/>
</dbReference>
<protein>
    <submittedName>
        <fullName evidence="6">RhoGAP domain-containing protein</fullName>
    </submittedName>
</protein>
<feature type="compositionally biased region" description="Polar residues" evidence="3">
    <location>
        <begin position="606"/>
        <end position="615"/>
    </location>
</feature>
<dbReference type="Gene3D" id="1.20.1270.60">
    <property type="entry name" value="Arfaptin homology (AH) domain/BAR domain"/>
    <property type="match status" value="1"/>
</dbReference>
<dbReference type="InParanoid" id="D3BP79"/>
<feature type="compositionally biased region" description="Pro residues" evidence="3">
    <location>
        <begin position="548"/>
        <end position="558"/>
    </location>
</feature>
<dbReference type="GeneID" id="31365314"/>
<feature type="compositionally biased region" description="Low complexity" evidence="3">
    <location>
        <begin position="719"/>
        <end position="744"/>
    </location>
</feature>
<dbReference type="EMBL" id="ADBJ01000044">
    <property type="protein sequence ID" value="EFA77089.1"/>
    <property type="molecule type" value="Genomic_DNA"/>
</dbReference>
<evidence type="ECO:0000313" key="7">
    <source>
        <dbReference type="Proteomes" id="UP000001396"/>
    </source>
</evidence>
<keyword evidence="7" id="KW-1185">Reference proteome</keyword>
<gene>
    <name evidence="6" type="primary">mgp4</name>
    <name evidence="6" type="ORF">PPL_09842</name>
</gene>
<dbReference type="SUPFAM" id="SSF103657">
    <property type="entry name" value="BAR/IMD domain-like"/>
    <property type="match status" value="1"/>
</dbReference>
<feature type="compositionally biased region" description="Basic residues" evidence="3">
    <location>
        <begin position="592"/>
        <end position="603"/>
    </location>
</feature>
<evidence type="ECO:0000256" key="3">
    <source>
        <dbReference type="SAM" id="MobiDB-lite"/>
    </source>
</evidence>
<feature type="domain" description="F-BAR" evidence="5">
    <location>
        <begin position="1"/>
        <end position="256"/>
    </location>
</feature>
<dbReference type="InterPro" id="IPR027267">
    <property type="entry name" value="AH/BAR_dom_sf"/>
</dbReference>
<dbReference type="PANTHER" id="PTHR45876:SF12">
    <property type="entry name" value="GTPASE ACTIVATING PROTEIN HOMOLOG 4"/>
    <property type="match status" value="1"/>
</dbReference>
<evidence type="ECO:0000259" key="5">
    <source>
        <dbReference type="PROSITE" id="PS51741"/>
    </source>
</evidence>
<dbReference type="Pfam" id="PF00620">
    <property type="entry name" value="RhoGAP"/>
    <property type="match status" value="1"/>
</dbReference>
<dbReference type="InterPro" id="IPR031160">
    <property type="entry name" value="F_BAR_dom"/>
</dbReference>
<feature type="compositionally biased region" description="Polar residues" evidence="3">
    <location>
        <begin position="646"/>
        <end position="656"/>
    </location>
</feature>
<accession>D3BP79</accession>
<dbReference type="GO" id="GO:0005737">
    <property type="term" value="C:cytoplasm"/>
    <property type="evidence" value="ECO:0007669"/>
    <property type="project" value="TreeGrafter"/>
</dbReference>
<dbReference type="GO" id="GO:0007165">
    <property type="term" value="P:signal transduction"/>
    <property type="evidence" value="ECO:0007669"/>
    <property type="project" value="InterPro"/>
</dbReference>
<evidence type="ECO:0000256" key="2">
    <source>
        <dbReference type="PROSITE-ProRule" id="PRU01077"/>
    </source>
</evidence>
<feature type="compositionally biased region" description="Low complexity" evidence="3">
    <location>
        <begin position="620"/>
        <end position="634"/>
    </location>
</feature>
<dbReference type="PANTHER" id="PTHR45876">
    <property type="entry name" value="FI04035P"/>
    <property type="match status" value="1"/>
</dbReference>
<dbReference type="RefSeq" id="XP_020429218.1">
    <property type="nucleotide sequence ID" value="XM_020580631.1"/>
</dbReference>
<dbReference type="SMART" id="SM00324">
    <property type="entry name" value="RhoGAP"/>
    <property type="match status" value="1"/>
</dbReference>
<organism evidence="6 7">
    <name type="scientific">Heterostelium pallidum (strain ATCC 26659 / Pp 5 / PN500)</name>
    <name type="common">Cellular slime mold</name>
    <name type="synonym">Polysphondylium pallidum</name>
    <dbReference type="NCBI Taxonomy" id="670386"/>
    <lineage>
        <taxon>Eukaryota</taxon>
        <taxon>Amoebozoa</taxon>
        <taxon>Evosea</taxon>
        <taxon>Eumycetozoa</taxon>
        <taxon>Dictyostelia</taxon>
        <taxon>Acytosteliales</taxon>
        <taxon>Acytosteliaceae</taxon>
        <taxon>Heterostelium</taxon>
    </lineage>
</organism>
<proteinExistence type="predicted"/>
<dbReference type="AlphaFoldDB" id="D3BP79"/>
<dbReference type="InterPro" id="IPR001060">
    <property type="entry name" value="FCH_dom"/>
</dbReference>
<dbReference type="SMART" id="SM00055">
    <property type="entry name" value="FCH"/>
    <property type="match status" value="1"/>
</dbReference>
<feature type="compositionally biased region" description="Pro residues" evidence="3">
    <location>
        <begin position="757"/>
        <end position="766"/>
    </location>
</feature>
<comment type="caution">
    <text evidence="6">The sequence shown here is derived from an EMBL/GenBank/DDBJ whole genome shotgun (WGS) entry which is preliminary data.</text>
</comment>
<name>D3BP79_HETP5</name>